<dbReference type="Proteomes" id="UP000322699">
    <property type="component" value="Unassembled WGS sequence"/>
</dbReference>
<comment type="caution">
    <text evidence="1">The sequence shown here is derived from an EMBL/GenBank/DDBJ whole genome shotgun (WGS) entry which is preliminary data.</text>
</comment>
<dbReference type="AlphaFoldDB" id="A0A5B1CD14"/>
<reference evidence="1 2" key="1">
    <citation type="submission" date="2019-08" db="EMBL/GenBank/DDBJ databases">
        <title>Deep-cultivation of Planctomycetes and their phenomic and genomic characterization uncovers novel biology.</title>
        <authorList>
            <person name="Wiegand S."/>
            <person name="Jogler M."/>
            <person name="Boedeker C."/>
            <person name="Pinto D."/>
            <person name="Vollmers J."/>
            <person name="Rivas-Marin E."/>
            <person name="Kohn T."/>
            <person name="Peeters S.H."/>
            <person name="Heuer A."/>
            <person name="Rast P."/>
            <person name="Oberbeckmann S."/>
            <person name="Bunk B."/>
            <person name="Jeske O."/>
            <person name="Meyerdierks A."/>
            <person name="Storesund J.E."/>
            <person name="Kallscheuer N."/>
            <person name="Luecker S."/>
            <person name="Lage O.M."/>
            <person name="Pohl T."/>
            <person name="Merkel B.J."/>
            <person name="Hornburger P."/>
            <person name="Mueller R.-W."/>
            <person name="Bruemmer F."/>
            <person name="Labrenz M."/>
            <person name="Spormann A.M."/>
            <person name="Op Den Camp H."/>
            <person name="Overmann J."/>
            <person name="Amann R."/>
            <person name="Jetten M.S.M."/>
            <person name="Mascher T."/>
            <person name="Medema M.H."/>
            <person name="Devos D.P."/>
            <person name="Kaster A.-K."/>
            <person name="Ovreas L."/>
            <person name="Rohde M."/>
            <person name="Galperin M.Y."/>
            <person name="Jogler C."/>
        </authorList>
    </citation>
    <scope>NUCLEOTIDE SEQUENCE [LARGE SCALE GENOMIC DNA]</scope>
    <source>
        <strain evidence="1 2">LF1</strain>
    </source>
</reference>
<accession>A0A5B1CD14</accession>
<sequence length="69" mass="7299">MLCSEMIESGGGFNLHDPVLEGTSFDNDGNFFVAVKPSLFSPILCSTAAIALLAARGKALVDWDRLVLG</sequence>
<name>A0A5B1CD14_9BACT</name>
<dbReference type="EMBL" id="VRLW01000001">
    <property type="protein sequence ID" value="KAA1259017.1"/>
    <property type="molecule type" value="Genomic_DNA"/>
</dbReference>
<gene>
    <name evidence="1" type="ORF">LF1_15420</name>
</gene>
<organism evidence="1 2">
    <name type="scientific">Rubripirellula obstinata</name>
    <dbReference type="NCBI Taxonomy" id="406547"/>
    <lineage>
        <taxon>Bacteria</taxon>
        <taxon>Pseudomonadati</taxon>
        <taxon>Planctomycetota</taxon>
        <taxon>Planctomycetia</taxon>
        <taxon>Pirellulales</taxon>
        <taxon>Pirellulaceae</taxon>
        <taxon>Rubripirellula</taxon>
    </lineage>
</organism>
<evidence type="ECO:0000313" key="1">
    <source>
        <dbReference type="EMBL" id="KAA1259017.1"/>
    </source>
</evidence>
<keyword evidence="2" id="KW-1185">Reference proteome</keyword>
<protein>
    <submittedName>
        <fullName evidence="1">Uncharacterized protein</fullName>
    </submittedName>
</protein>
<proteinExistence type="predicted"/>
<evidence type="ECO:0000313" key="2">
    <source>
        <dbReference type="Proteomes" id="UP000322699"/>
    </source>
</evidence>